<sequence length="88" mass="9693">MGLASKSETIRISGTGKKMLFNQSHAVYHHSQPLSCGSQSEKNNQLCFLKKSSEGEELWPLRARQTEAVQPAEPPRALLPGTVIEVEC</sequence>
<protein>
    <submittedName>
        <fullName evidence="1">Uncharacterized protein</fullName>
    </submittedName>
</protein>
<evidence type="ECO:0000313" key="2">
    <source>
        <dbReference type="Proteomes" id="UP001066276"/>
    </source>
</evidence>
<dbReference type="AlphaFoldDB" id="A0AAV7U0K4"/>
<gene>
    <name evidence="1" type="ORF">NDU88_007617</name>
</gene>
<organism evidence="1 2">
    <name type="scientific">Pleurodeles waltl</name>
    <name type="common">Iberian ribbed newt</name>
    <dbReference type="NCBI Taxonomy" id="8319"/>
    <lineage>
        <taxon>Eukaryota</taxon>
        <taxon>Metazoa</taxon>
        <taxon>Chordata</taxon>
        <taxon>Craniata</taxon>
        <taxon>Vertebrata</taxon>
        <taxon>Euteleostomi</taxon>
        <taxon>Amphibia</taxon>
        <taxon>Batrachia</taxon>
        <taxon>Caudata</taxon>
        <taxon>Salamandroidea</taxon>
        <taxon>Salamandridae</taxon>
        <taxon>Pleurodelinae</taxon>
        <taxon>Pleurodeles</taxon>
    </lineage>
</organism>
<accession>A0AAV7U0K4</accession>
<name>A0AAV7U0K4_PLEWA</name>
<evidence type="ECO:0000313" key="1">
    <source>
        <dbReference type="EMBL" id="KAJ1182427.1"/>
    </source>
</evidence>
<proteinExistence type="predicted"/>
<reference evidence="1" key="1">
    <citation type="journal article" date="2022" name="bioRxiv">
        <title>Sequencing and chromosome-scale assembly of the giantPleurodeles waltlgenome.</title>
        <authorList>
            <person name="Brown T."/>
            <person name="Elewa A."/>
            <person name="Iarovenko S."/>
            <person name="Subramanian E."/>
            <person name="Araus A.J."/>
            <person name="Petzold A."/>
            <person name="Susuki M."/>
            <person name="Suzuki K.-i.T."/>
            <person name="Hayashi T."/>
            <person name="Toyoda A."/>
            <person name="Oliveira C."/>
            <person name="Osipova E."/>
            <person name="Leigh N.D."/>
            <person name="Simon A."/>
            <person name="Yun M.H."/>
        </authorList>
    </citation>
    <scope>NUCLEOTIDE SEQUENCE</scope>
    <source>
        <strain evidence="1">20211129_DDA</strain>
        <tissue evidence="1">Liver</tissue>
    </source>
</reference>
<dbReference type="Proteomes" id="UP001066276">
    <property type="component" value="Chromosome 3_2"/>
</dbReference>
<dbReference type="EMBL" id="JANPWB010000006">
    <property type="protein sequence ID" value="KAJ1182427.1"/>
    <property type="molecule type" value="Genomic_DNA"/>
</dbReference>
<comment type="caution">
    <text evidence="1">The sequence shown here is derived from an EMBL/GenBank/DDBJ whole genome shotgun (WGS) entry which is preliminary data.</text>
</comment>
<keyword evidence="2" id="KW-1185">Reference proteome</keyword>